<keyword evidence="3" id="KW-1185">Reference proteome</keyword>
<organism evidence="2 3">
    <name type="scientific">Ramalina farinacea</name>
    <dbReference type="NCBI Taxonomy" id="258253"/>
    <lineage>
        <taxon>Eukaryota</taxon>
        <taxon>Fungi</taxon>
        <taxon>Dikarya</taxon>
        <taxon>Ascomycota</taxon>
        <taxon>Pezizomycotina</taxon>
        <taxon>Lecanoromycetes</taxon>
        <taxon>OSLEUM clade</taxon>
        <taxon>Lecanoromycetidae</taxon>
        <taxon>Lecanorales</taxon>
        <taxon>Lecanorineae</taxon>
        <taxon>Ramalinaceae</taxon>
        <taxon>Ramalina</taxon>
    </lineage>
</organism>
<evidence type="ECO:0000256" key="1">
    <source>
        <dbReference type="SAM" id="SignalP"/>
    </source>
</evidence>
<dbReference type="EMBL" id="JAPUFD010000021">
    <property type="protein sequence ID" value="MDI1492879.1"/>
    <property type="molecule type" value="Genomic_DNA"/>
</dbReference>
<accession>A0AA43QWB2</accession>
<dbReference type="Proteomes" id="UP001161017">
    <property type="component" value="Unassembled WGS sequence"/>
</dbReference>
<reference evidence="2" key="1">
    <citation type="journal article" date="2023" name="Genome Biol. Evol.">
        <title>First Whole Genome Sequence and Flow Cytometry Genome Size Data for the Lichen-Forming Fungus Ramalina farinacea (Ascomycota).</title>
        <authorList>
            <person name="Llewellyn T."/>
            <person name="Mian S."/>
            <person name="Hill R."/>
            <person name="Leitch I.J."/>
            <person name="Gaya E."/>
        </authorList>
    </citation>
    <scope>NUCLEOTIDE SEQUENCE</scope>
    <source>
        <strain evidence="2">LIQ254RAFAR</strain>
    </source>
</reference>
<proteinExistence type="predicted"/>
<sequence length="213" mass="23038">MCLRPLSLLSTSLLAIFLPQTCAQQAQDSRKVPVGNYLITGCSAILPATHDSKTALLTSILREIDADLPTLLVEANTGTDSNYGFTSLFTSDDAIEPVTAAYGKISDGATVILPNGAGERRVTFQCLEKDDPVTGNFLTQLEAQQPTGAAYNAFGQETIYLLPFFFTSVLRSPAPYRCPLFRQGRIAINGDDILCESKIHLLESLFESGLPET</sequence>
<evidence type="ECO:0000313" key="2">
    <source>
        <dbReference type="EMBL" id="MDI1492879.1"/>
    </source>
</evidence>
<dbReference type="AlphaFoldDB" id="A0AA43QWB2"/>
<name>A0AA43QWB2_9LECA</name>
<keyword evidence="1" id="KW-0732">Signal</keyword>
<evidence type="ECO:0000313" key="3">
    <source>
        <dbReference type="Proteomes" id="UP001161017"/>
    </source>
</evidence>
<protein>
    <submittedName>
        <fullName evidence="2">Uncharacterized protein</fullName>
    </submittedName>
</protein>
<comment type="caution">
    <text evidence="2">The sequence shown here is derived from an EMBL/GenBank/DDBJ whole genome shotgun (WGS) entry which is preliminary data.</text>
</comment>
<gene>
    <name evidence="2" type="ORF">OHK93_004662</name>
</gene>
<feature type="chain" id="PRO_5041397912" evidence="1">
    <location>
        <begin position="24"/>
        <end position="213"/>
    </location>
</feature>
<feature type="signal peptide" evidence="1">
    <location>
        <begin position="1"/>
        <end position="23"/>
    </location>
</feature>